<dbReference type="Pfam" id="PF13921">
    <property type="entry name" value="Myb_DNA-bind_6"/>
    <property type="match status" value="1"/>
</dbReference>
<gene>
    <name evidence="3" type="ORF">E5161_12935</name>
</gene>
<dbReference type="InterPro" id="IPR001005">
    <property type="entry name" value="SANT/Myb"/>
</dbReference>
<organism evidence="3 4">
    <name type="scientific">Cohnella pontilimi</name>
    <dbReference type="NCBI Taxonomy" id="2564100"/>
    <lineage>
        <taxon>Bacteria</taxon>
        <taxon>Bacillati</taxon>
        <taxon>Bacillota</taxon>
        <taxon>Bacilli</taxon>
        <taxon>Bacillales</taxon>
        <taxon>Paenibacillaceae</taxon>
        <taxon>Cohnella</taxon>
    </lineage>
</organism>
<feature type="domain" description="Myb-like" evidence="2">
    <location>
        <begin position="1"/>
        <end position="55"/>
    </location>
</feature>
<name>A0A4U0F9D6_9BACL</name>
<sequence length="165" mass="18482">MKRKDAWSAEDESLLAQTVLEFVKGGKPQLQAFQSAAKKLNRTSGACSFRWNAVIRAHYESELKEAKLEAKNNKASTDKKNTAGRYSIETTDLSMQADPFESLGKALEAANLAYRQLQEEYKKLQKEMAQLERKLLEQGSGDMKVLIQLMGRARDLGILNGKSPD</sequence>
<dbReference type="EMBL" id="SUPK01000006">
    <property type="protein sequence ID" value="TJY41325.1"/>
    <property type="molecule type" value="Genomic_DNA"/>
</dbReference>
<dbReference type="RefSeq" id="WP_136778244.1">
    <property type="nucleotide sequence ID" value="NZ_SUPK01000006.1"/>
</dbReference>
<dbReference type="InterPro" id="IPR014243">
    <property type="entry name" value="RsfA-like"/>
</dbReference>
<proteinExistence type="predicted"/>
<dbReference type="OrthoDB" id="2845592at2"/>
<protein>
    <recommendedName>
        <fullName evidence="2">Myb-like domain-containing protein</fullName>
    </recommendedName>
</protein>
<dbReference type="PANTHER" id="PTHR41302">
    <property type="entry name" value="PRESPORE-SPECIFIC TRANSCRIPTIONAL REGULATOR RSFA-RELATED"/>
    <property type="match status" value="1"/>
</dbReference>
<evidence type="ECO:0000256" key="1">
    <source>
        <dbReference type="SAM" id="Coils"/>
    </source>
</evidence>
<keyword evidence="1" id="KW-0175">Coiled coil</keyword>
<evidence type="ECO:0000313" key="4">
    <source>
        <dbReference type="Proteomes" id="UP000309673"/>
    </source>
</evidence>
<dbReference type="PANTHER" id="PTHR41302:SF1">
    <property type="entry name" value="PRESPORE-SPECIFIC TRANSCRIPTIONAL REGULATOR RSFA"/>
    <property type="match status" value="1"/>
</dbReference>
<evidence type="ECO:0000313" key="3">
    <source>
        <dbReference type="EMBL" id="TJY41325.1"/>
    </source>
</evidence>
<keyword evidence="4" id="KW-1185">Reference proteome</keyword>
<dbReference type="PROSITE" id="PS50090">
    <property type="entry name" value="MYB_LIKE"/>
    <property type="match status" value="1"/>
</dbReference>
<dbReference type="AlphaFoldDB" id="A0A4U0F9D6"/>
<dbReference type="Proteomes" id="UP000309673">
    <property type="component" value="Unassembled WGS sequence"/>
</dbReference>
<accession>A0A4U0F9D6</accession>
<feature type="coiled-coil region" evidence="1">
    <location>
        <begin position="100"/>
        <end position="141"/>
    </location>
</feature>
<evidence type="ECO:0000259" key="2">
    <source>
        <dbReference type="PROSITE" id="PS50090"/>
    </source>
</evidence>
<comment type="caution">
    <text evidence="3">The sequence shown here is derived from an EMBL/GenBank/DDBJ whole genome shotgun (WGS) entry which is preliminary data.</text>
</comment>
<reference evidence="3 4" key="1">
    <citation type="submission" date="2019-04" db="EMBL/GenBank/DDBJ databases">
        <title>Cohnella sp. nov., isolated from soil.</title>
        <authorList>
            <person name="Kim W."/>
        </authorList>
    </citation>
    <scope>NUCLEOTIDE SEQUENCE [LARGE SCALE GENOMIC DNA]</scope>
    <source>
        <strain evidence="3 4">CAU 1483</strain>
    </source>
</reference>